<comment type="caution">
    <text evidence="8">The sequence shown here is derived from an EMBL/GenBank/DDBJ whole genome shotgun (WGS) entry which is preliminary data.</text>
</comment>
<evidence type="ECO:0000313" key="9">
    <source>
        <dbReference type="Proteomes" id="UP000192247"/>
    </source>
</evidence>
<feature type="non-terminal residue" evidence="8">
    <location>
        <position position="1"/>
    </location>
</feature>
<keyword evidence="6" id="KW-0408">Iron</keyword>
<dbReference type="InParanoid" id="A0A1V9XDI7"/>
<organism evidence="8 9">
    <name type="scientific">Tropilaelaps mercedesae</name>
    <dbReference type="NCBI Taxonomy" id="418985"/>
    <lineage>
        <taxon>Eukaryota</taxon>
        <taxon>Metazoa</taxon>
        <taxon>Ecdysozoa</taxon>
        <taxon>Arthropoda</taxon>
        <taxon>Chelicerata</taxon>
        <taxon>Arachnida</taxon>
        <taxon>Acari</taxon>
        <taxon>Parasitiformes</taxon>
        <taxon>Mesostigmata</taxon>
        <taxon>Gamasina</taxon>
        <taxon>Dermanyssoidea</taxon>
        <taxon>Laelapidae</taxon>
        <taxon>Tropilaelaps</taxon>
    </lineage>
</organism>
<dbReference type="EMBL" id="MNPL01014224">
    <property type="protein sequence ID" value="OQR71559.1"/>
    <property type="molecule type" value="Genomic_DNA"/>
</dbReference>
<evidence type="ECO:0000256" key="5">
    <source>
        <dbReference type="ARBA" id="ARBA00023002"/>
    </source>
</evidence>
<dbReference type="STRING" id="418985.A0A1V9XDI7"/>
<evidence type="ECO:0000256" key="6">
    <source>
        <dbReference type="ARBA" id="ARBA00023004"/>
    </source>
</evidence>
<evidence type="ECO:0000259" key="7">
    <source>
        <dbReference type="PROSITE" id="PS51471"/>
    </source>
</evidence>
<dbReference type="OrthoDB" id="69177at2759"/>
<evidence type="ECO:0000256" key="3">
    <source>
        <dbReference type="ARBA" id="ARBA00022729"/>
    </source>
</evidence>
<dbReference type="GO" id="GO:0031418">
    <property type="term" value="F:L-ascorbic acid binding"/>
    <property type="evidence" value="ECO:0007669"/>
    <property type="project" value="InterPro"/>
</dbReference>
<feature type="domain" description="Fe2OG dioxygenase" evidence="7">
    <location>
        <begin position="52"/>
        <end position="143"/>
    </location>
</feature>
<dbReference type="SMART" id="SM00702">
    <property type="entry name" value="P4Hc"/>
    <property type="match status" value="1"/>
</dbReference>
<gene>
    <name evidence="8" type="ORF">BIW11_10916</name>
</gene>
<keyword evidence="2" id="KW-0479">Metal-binding</keyword>
<dbReference type="InterPro" id="IPR050757">
    <property type="entry name" value="Collagen_mod_GT25"/>
</dbReference>
<dbReference type="AlphaFoldDB" id="A0A1V9XDI7"/>
<dbReference type="PANTHER" id="PTHR10730:SF45">
    <property type="entry name" value="PROCOLLAGEN-LYSINE,2-OXOGLUTARATE 5-DIOXYGENASE"/>
    <property type="match status" value="1"/>
</dbReference>
<evidence type="ECO:0000256" key="4">
    <source>
        <dbReference type="ARBA" id="ARBA00022964"/>
    </source>
</evidence>
<keyword evidence="3" id="KW-0732">Signal</keyword>
<dbReference type="PANTHER" id="PTHR10730">
    <property type="entry name" value="PROCOLLAGEN-LYSINE,2-OXOGLUTARATE 5-DIOXYGENASE/GLYCOSYLTRANSFERASE 25 FAMILY MEMBER"/>
    <property type="match status" value="1"/>
</dbReference>
<keyword evidence="9" id="KW-1185">Reference proteome</keyword>
<dbReference type="PROSITE" id="PS51471">
    <property type="entry name" value="FE2OG_OXY"/>
    <property type="match status" value="1"/>
</dbReference>
<protein>
    <submittedName>
        <fullName evidence="8">Procollagen-lysine</fullName>
    </submittedName>
</protein>
<dbReference type="Gene3D" id="2.60.120.620">
    <property type="entry name" value="q2cbj1_9rhob like domain"/>
    <property type="match status" value="1"/>
</dbReference>
<dbReference type="GO" id="GO:0008475">
    <property type="term" value="F:procollagen-lysine 5-dioxygenase activity"/>
    <property type="evidence" value="ECO:0007669"/>
    <property type="project" value="TreeGrafter"/>
</dbReference>
<dbReference type="InterPro" id="IPR044861">
    <property type="entry name" value="IPNS-like_FE2OG_OXY"/>
</dbReference>
<accession>A0A1V9XDI7</accession>
<keyword evidence="4" id="KW-0223">Dioxygenase</keyword>
<comment type="cofactor">
    <cofactor evidence="1">
        <name>L-ascorbate</name>
        <dbReference type="ChEBI" id="CHEBI:38290"/>
    </cofactor>
</comment>
<dbReference type="Pfam" id="PF03171">
    <property type="entry name" value="2OG-FeII_Oxy"/>
    <property type="match status" value="1"/>
</dbReference>
<dbReference type="GO" id="GO:0005506">
    <property type="term" value="F:iron ion binding"/>
    <property type="evidence" value="ECO:0007669"/>
    <property type="project" value="InterPro"/>
</dbReference>
<dbReference type="InterPro" id="IPR006620">
    <property type="entry name" value="Pro_4_hyd_alph"/>
</dbReference>
<dbReference type="InterPro" id="IPR005123">
    <property type="entry name" value="Oxoglu/Fe-dep_dioxygenase_dom"/>
</dbReference>
<dbReference type="Proteomes" id="UP000192247">
    <property type="component" value="Unassembled WGS sequence"/>
</dbReference>
<sequence length="143" mass="16564">DPRLSGGYENVPTRDIHMRQIGFEKQWLFFLREYVRPVQEHVFIGYFHDPPKAIMNFVVRYRPDEQPALRPHHDASTYTINIALNQVGVDFEGGGSRFIRYNCSVTSSPSGWAIIHPGRLTHYHEGLRTTNGTRYIMVSFVDP</sequence>
<evidence type="ECO:0000256" key="2">
    <source>
        <dbReference type="ARBA" id="ARBA00022723"/>
    </source>
</evidence>
<name>A0A1V9XDI7_9ACAR</name>
<reference evidence="8 9" key="1">
    <citation type="journal article" date="2017" name="Gigascience">
        <title>Draft genome of the honey bee ectoparasitic mite, Tropilaelaps mercedesae, is shaped by the parasitic life history.</title>
        <authorList>
            <person name="Dong X."/>
            <person name="Armstrong S.D."/>
            <person name="Xia D."/>
            <person name="Makepeace B.L."/>
            <person name="Darby A.C."/>
            <person name="Kadowaki T."/>
        </authorList>
    </citation>
    <scope>NUCLEOTIDE SEQUENCE [LARGE SCALE GENOMIC DNA]</scope>
    <source>
        <strain evidence="8">Wuxi-XJTLU</strain>
    </source>
</reference>
<dbReference type="GO" id="GO:0005783">
    <property type="term" value="C:endoplasmic reticulum"/>
    <property type="evidence" value="ECO:0007669"/>
    <property type="project" value="TreeGrafter"/>
</dbReference>
<evidence type="ECO:0000256" key="1">
    <source>
        <dbReference type="ARBA" id="ARBA00001961"/>
    </source>
</evidence>
<keyword evidence="5" id="KW-0560">Oxidoreductase</keyword>
<proteinExistence type="predicted"/>
<evidence type="ECO:0000313" key="8">
    <source>
        <dbReference type="EMBL" id="OQR71559.1"/>
    </source>
</evidence>